<evidence type="ECO:0000313" key="2">
    <source>
        <dbReference type="EMBL" id="ACX75640.1"/>
    </source>
</evidence>
<evidence type="ECO:0000313" key="4">
    <source>
        <dbReference type="Proteomes" id="UP000000517"/>
    </source>
</evidence>
<dbReference type="KEGG" id="fsu:Fisuc_2053"/>
<gene>
    <name evidence="2" type="ordered locus">Fisuc_2053</name>
    <name evidence="3" type="ordered locus">FSU_2581</name>
</gene>
<evidence type="ECO:0000313" key="3">
    <source>
        <dbReference type="EMBL" id="ADL27267.1"/>
    </source>
</evidence>
<dbReference type="EMBL" id="CP001792">
    <property type="protein sequence ID" value="ACX75640.1"/>
    <property type="molecule type" value="Genomic_DNA"/>
</dbReference>
<name>A7UG53_FIBSS</name>
<reference evidence="4" key="3">
    <citation type="submission" date="2010-08" db="EMBL/GenBank/DDBJ databases">
        <title>Complete sequence of Fibrobacter succinogenes subsp. succinogenes S85.</title>
        <authorList>
            <person name="Durkin A.S."/>
            <person name="Nelson K.E."/>
            <person name="Morrison M."/>
            <person name="Forsberg C.W."/>
            <person name="Wilson D.B."/>
            <person name="Russell J.B."/>
            <person name="Cann I.K.O."/>
            <person name="Mackie R.I."/>
            <person name="White B.A."/>
        </authorList>
    </citation>
    <scope>NUCLEOTIDE SEQUENCE [LARGE SCALE GENOMIC DNA]</scope>
    <source>
        <strain evidence="4">ATCC 19169 / S85</strain>
    </source>
</reference>
<sequence length="255" mass="30103">MKKRYIIPIILFFLFFAFPFSFLNGKEVHLSIDDFYTSFIDLKNEKYGSIYDQPTFHYLKSIHDITEAKFTLYTFPNAENWAISEIPTKYIKELNQSNWIKIGYHSDNPESKNDNSSNFQNGYLYFENNIPPSLIAKTLRLHYFHSSFDDISFLKSKGVTKLLSADDNRISYSLPPSVNDSLLQKQAISYASMTFEKTDFRTEHHLFPLLKVWSHIQDNVLVIFTHEWALNFWNAAMFRILVYYLAFYGCTFIME</sequence>
<dbReference type="STRING" id="59374.FSU_2581"/>
<evidence type="ECO:0000313" key="1">
    <source>
        <dbReference type="EMBL" id="ABU45484.1"/>
    </source>
</evidence>
<dbReference type="AlphaFoldDB" id="A7UG53"/>
<reference evidence="3" key="4">
    <citation type="submission" date="2010-08" db="EMBL/GenBank/DDBJ databases">
        <authorList>
            <person name="Durkin A.S."/>
            <person name="Nelson K.E."/>
            <person name="Morrison M."/>
            <person name="Forsberg C.W."/>
            <person name="Wilson D.B."/>
            <person name="Russell J.B."/>
            <person name="Cann I.K.O."/>
            <person name="Mackie R.I."/>
            <person name="White B.A."/>
        </authorList>
    </citation>
    <scope>NUCLEOTIDE SEQUENCE</scope>
    <source>
        <strain evidence="3">S85</strain>
    </source>
</reference>
<dbReference type="EMBL" id="CP002158">
    <property type="protein sequence ID" value="ADL27267.1"/>
    <property type="molecule type" value="Genomic_DNA"/>
</dbReference>
<accession>A7UG53</accession>
<reference evidence="1" key="1">
    <citation type="journal article" date="2007" name="J. Bacteriol.">
        <title>Outer membrane proteins of Fibrobacter succinogenes with potential roles in adhesion to cellulose and in cellulose digestion.</title>
        <authorList>
            <person name="Jun H.S."/>
            <person name="Qi M."/>
            <person name="Gong J."/>
            <person name="Egbosimba E.E."/>
            <person name="Forsberg C.W."/>
        </authorList>
    </citation>
    <scope>NUCLEOTIDE SEQUENCE</scope>
    <source>
        <strain evidence="1">S85</strain>
    </source>
</reference>
<proteinExistence type="predicted"/>
<dbReference type="OrthoDB" id="927833at2"/>
<dbReference type="RefSeq" id="WP_014546707.1">
    <property type="nucleotide sequence ID" value="NC_017448.1"/>
</dbReference>
<evidence type="ECO:0000313" key="5">
    <source>
        <dbReference type="Proteomes" id="UP000001497"/>
    </source>
</evidence>
<keyword evidence="5" id="KW-1185">Reference proteome</keyword>
<reference evidence="2 5" key="2">
    <citation type="submission" date="2009-10" db="EMBL/GenBank/DDBJ databases">
        <title>Complete sequence of Fibrobacter succinogenes subsp. succinogenes S85.</title>
        <authorList>
            <consortium name="US DOE Joint Genome Institute"/>
            <person name="Lucas S."/>
            <person name="Copeland A."/>
            <person name="Lapidus A."/>
            <person name="Glavina del Rio T."/>
            <person name="Tice H."/>
            <person name="Bruce D."/>
            <person name="Goodwin L."/>
            <person name="Pitluck S."/>
            <person name="Chertkov O."/>
            <person name="Detter J.C."/>
            <person name="Han C."/>
            <person name="Tapia R."/>
            <person name="Larimer F."/>
            <person name="Land M."/>
            <person name="Hauser L."/>
            <person name="Kyrpides N."/>
            <person name="Mikhailova N."/>
            <person name="Weimer P.J."/>
            <person name="Stevenson D.M."/>
            <person name="Boyum J."/>
            <person name="Brumm P.I."/>
            <person name="Mead D."/>
        </authorList>
    </citation>
    <scope>NUCLEOTIDE SEQUENCE [LARGE SCALE GENOMIC DNA]</scope>
    <source>
        <strain evidence="5">ATCC 19169 / S85</strain>
        <strain evidence="2">S85</strain>
    </source>
</reference>
<protein>
    <submittedName>
        <fullName evidence="1">Membrane protein</fullName>
    </submittedName>
</protein>
<dbReference type="Proteomes" id="UP000000517">
    <property type="component" value="Chromosome"/>
</dbReference>
<organism evidence="1">
    <name type="scientific">Fibrobacter succinogenes (strain ATCC 19169 / S85)</name>
    <dbReference type="NCBI Taxonomy" id="59374"/>
    <lineage>
        <taxon>Bacteria</taxon>
        <taxon>Pseudomonadati</taxon>
        <taxon>Fibrobacterota</taxon>
        <taxon>Fibrobacteria</taxon>
        <taxon>Fibrobacterales</taxon>
        <taxon>Fibrobacteraceae</taxon>
        <taxon>Fibrobacter</taxon>
    </lineage>
</organism>
<dbReference type="EMBL" id="EU055590">
    <property type="protein sequence ID" value="ABU45484.1"/>
    <property type="molecule type" value="Genomic_DNA"/>
</dbReference>
<dbReference type="KEGG" id="fsc:FSU_2581"/>
<dbReference type="eggNOG" id="ENOG5033F3Q">
    <property type="taxonomic scope" value="Bacteria"/>
</dbReference>
<dbReference type="Proteomes" id="UP000001497">
    <property type="component" value="Chromosome"/>
</dbReference>
<dbReference type="HOGENOM" id="CLU_1088816_0_0_0"/>